<keyword evidence="2" id="KW-1185">Reference proteome</keyword>
<proteinExistence type="predicted"/>
<name>A0A0C3DSE8_9AGAM</name>
<dbReference type="EMBL" id="KN822034">
    <property type="protein sequence ID" value="KIM63555.1"/>
    <property type="molecule type" value="Genomic_DNA"/>
</dbReference>
<evidence type="ECO:0000313" key="1">
    <source>
        <dbReference type="EMBL" id="KIM63555.1"/>
    </source>
</evidence>
<gene>
    <name evidence="1" type="ORF">SCLCIDRAFT_24223</name>
</gene>
<dbReference type="InParanoid" id="A0A0C3DSE8"/>
<accession>A0A0C3DSE8</accession>
<dbReference type="HOGENOM" id="CLU_1714381_0_0_1"/>
<dbReference type="AlphaFoldDB" id="A0A0C3DSE8"/>
<sequence>MHVIPFSDPSRLLRTGALPTSVSMDDDGTIADDEMQQELGQGEGEDYDGCEDEPTDAANQWSCSTLPPPVQQRYEEHLSMLKAFKKTSTPQNYYDLHGTFWLPRRSSYFVIHSKTTPRPANWMVFIAHCVPPNSRGWVILVLVVWWTLRSAST</sequence>
<reference evidence="1 2" key="1">
    <citation type="submission" date="2014-04" db="EMBL/GenBank/DDBJ databases">
        <authorList>
            <consortium name="DOE Joint Genome Institute"/>
            <person name="Kuo A."/>
            <person name="Kohler A."/>
            <person name="Nagy L.G."/>
            <person name="Floudas D."/>
            <person name="Copeland A."/>
            <person name="Barry K.W."/>
            <person name="Cichocki N."/>
            <person name="Veneault-Fourrey C."/>
            <person name="LaButti K."/>
            <person name="Lindquist E.A."/>
            <person name="Lipzen A."/>
            <person name="Lundell T."/>
            <person name="Morin E."/>
            <person name="Murat C."/>
            <person name="Sun H."/>
            <person name="Tunlid A."/>
            <person name="Henrissat B."/>
            <person name="Grigoriev I.V."/>
            <person name="Hibbett D.S."/>
            <person name="Martin F."/>
            <person name="Nordberg H.P."/>
            <person name="Cantor M.N."/>
            <person name="Hua S.X."/>
        </authorList>
    </citation>
    <scope>NUCLEOTIDE SEQUENCE [LARGE SCALE GENOMIC DNA]</scope>
    <source>
        <strain evidence="1 2">Foug A</strain>
    </source>
</reference>
<dbReference type="OrthoDB" id="3690045at2759"/>
<reference evidence="2" key="2">
    <citation type="submission" date="2015-01" db="EMBL/GenBank/DDBJ databases">
        <title>Evolutionary Origins and Diversification of the Mycorrhizal Mutualists.</title>
        <authorList>
            <consortium name="DOE Joint Genome Institute"/>
            <consortium name="Mycorrhizal Genomics Consortium"/>
            <person name="Kohler A."/>
            <person name="Kuo A."/>
            <person name="Nagy L.G."/>
            <person name="Floudas D."/>
            <person name="Copeland A."/>
            <person name="Barry K.W."/>
            <person name="Cichocki N."/>
            <person name="Veneault-Fourrey C."/>
            <person name="LaButti K."/>
            <person name="Lindquist E.A."/>
            <person name="Lipzen A."/>
            <person name="Lundell T."/>
            <person name="Morin E."/>
            <person name="Murat C."/>
            <person name="Riley R."/>
            <person name="Ohm R."/>
            <person name="Sun H."/>
            <person name="Tunlid A."/>
            <person name="Henrissat B."/>
            <person name="Grigoriev I.V."/>
            <person name="Hibbett D.S."/>
            <person name="Martin F."/>
        </authorList>
    </citation>
    <scope>NUCLEOTIDE SEQUENCE [LARGE SCALE GENOMIC DNA]</scope>
    <source>
        <strain evidence="2">Foug A</strain>
    </source>
</reference>
<evidence type="ECO:0000313" key="2">
    <source>
        <dbReference type="Proteomes" id="UP000053989"/>
    </source>
</evidence>
<protein>
    <submittedName>
        <fullName evidence="1">Uncharacterized protein</fullName>
    </submittedName>
</protein>
<dbReference type="Proteomes" id="UP000053989">
    <property type="component" value="Unassembled WGS sequence"/>
</dbReference>
<organism evidence="1 2">
    <name type="scientific">Scleroderma citrinum Foug A</name>
    <dbReference type="NCBI Taxonomy" id="1036808"/>
    <lineage>
        <taxon>Eukaryota</taxon>
        <taxon>Fungi</taxon>
        <taxon>Dikarya</taxon>
        <taxon>Basidiomycota</taxon>
        <taxon>Agaricomycotina</taxon>
        <taxon>Agaricomycetes</taxon>
        <taxon>Agaricomycetidae</taxon>
        <taxon>Boletales</taxon>
        <taxon>Sclerodermatineae</taxon>
        <taxon>Sclerodermataceae</taxon>
        <taxon>Scleroderma</taxon>
    </lineage>
</organism>